<dbReference type="Proteomes" id="UP001595735">
    <property type="component" value="Unassembled WGS sequence"/>
</dbReference>
<dbReference type="EMBL" id="JBHRYO010000001">
    <property type="protein sequence ID" value="MFC3754814.1"/>
    <property type="molecule type" value="Genomic_DNA"/>
</dbReference>
<comment type="caution">
    <text evidence="1">The sequence shown here is derived from an EMBL/GenBank/DDBJ whole genome shotgun (WGS) entry which is preliminary data.</text>
</comment>
<protein>
    <submittedName>
        <fullName evidence="1">Uncharacterized protein</fullName>
    </submittedName>
</protein>
<gene>
    <name evidence="1" type="ORF">ACFONJ_02335</name>
</gene>
<reference evidence="2" key="1">
    <citation type="journal article" date="2019" name="Int. J. Syst. Evol. Microbiol.">
        <title>The Global Catalogue of Microorganisms (GCM) 10K type strain sequencing project: providing services to taxonomists for standard genome sequencing and annotation.</title>
        <authorList>
            <consortium name="The Broad Institute Genomics Platform"/>
            <consortium name="The Broad Institute Genome Sequencing Center for Infectious Disease"/>
            <person name="Wu L."/>
            <person name="Ma J."/>
        </authorList>
    </citation>
    <scope>NUCLEOTIDE SEQUENCE [LARGE SCALE GENOMIC DNA]</scope>
    <source>
        <strain evidence="2">CECT 7798</strain>
    </source>
</reference>
<organism evidence="1 2">
    <name type="scientific">Chryseobacterium tructae</name>
    <dbReference type="NCBI Taxonomy" id="1037380"/>
    <lineage>
        <taxon>Bacteria</taxon>
        <taxon>Pseudomonadati</taxon>
        <taxon>Bacteroidota</taxon>
        <taxon>Flavobacteriia</taxon>
        <taxon>Flavobacteriales</taxon>
        <taxon>Weeksellaceae</taxon>
        <taxon>Chryseobacterium group</taxon>
        <taxon>Chryseobacterium</taxon>
    </lineage>
</organism>
<name>A0ABV7XRM6_9FLAO</name>
<evidence type="ECO:0000313" key="2">
    <source>
        <dbReference type="Proteomes" id="UP001595735"/>
    </source>
</evidence>
<proteinExistence type="predicted"/>
<keyword evidence="2" id="KW-1185">Reference proteome</keyword>
<dbReference type="RefSeq" id="WP_378169641.1">
    <property type="nucleotide sequence ID" value="NZ_JBHRYO010000001.1"/>
</dbReference>
<sequence length="2285" mass="255675">MPNTPTPKIYYPRLSDLITLDQIPEPLGFIKTLSQDVFSKIYYKNYQVSTSELGSSAFHSLSIVTKEQVGFNLPFGLKFVLNRDAQNNAISSFPITVQYNWPVIAYFSQFNLGNFSFSPKEIYRILLVSLNLSEDKVINEILNVFVSTPGGDSIKKFVDDINANLGTNLSSPIPYPTSENKIRELINSINLSYGEGAAFAAFATYILSNANVNTTKNNLKLFFKNILPADIDQYLLDIITPKALVTLETTASIEFPRNILKPWKKVGDVLTPETDLNKKTAFEFAKALFYADTTEGIGYNLDIAGTLNPSYSEIGNTGLLIQIERLKLDLSKTKNIPEADAYGYSPDFTGVYARAVSVTLPPKWFTNADNPAGNTSTTLRLGGYDMLIGTGGVSGTIMLESVPVANPGTSFEYFNDKFSFNYPIGLYTKDPVTQESQTLTLNNYQELKNALQQINNTNNGSTAPYEFKFPLSLKPNGLSTSLTFNNPSAYQTYLSGLNNNLLWKKVGGENGFKVGFKSFDITFKQNSVVSSNIEGRLFIPKFTDSQGQPANIDVKGHIDGNGDFSLTASAVPPFDPTLTLPGVFKLHLKSVELGKEGDRFYIGASADVEFLGTFGALLKGQTLSISTLRIYSDGHIDFRVNGGNLILPEPIKIPIGPVEVSVTAIHFGSHERMKDGKMRKYNYFGFDGGVSIGLAGLDARGDGIKYYYTIDDDIKNCEPGGDETQCKPHDSYLHIQTIHVDMIIPANSSDPSVSIKGWLSVPEPGEFQEYQGGVSLKVKNPRIAGGVEMRLAPKYPAFLIDANIELPNPIALGPVSIYGFRGLLGYRYVAEKEAIGMTSQNTWYQYYTAPERGVNVKKFNRPDKTEHYSFPFSLGVGAIIGDTMAAGTIISANAMLLLSLPSMVMIDARMKLLSSRVKFADDPPFFAFFIFGDSSLEFGFGADYKFPEKTGDVIKLYAEIQAGFFFNNPSAWYINFGTQQNPITAKLLKDLFTLKAFLMISGKGIQAGARGEFRFDRRFGPIKVFVLAYLELGGKISFQKPQMGAYLEAGLTIDVDVVIIRVYLAVTILLAVESPRPFLIYGAFTLAFKVKILFFKISFSVKLELKWEFNKDVDRDPINPFIDTLSQNPNFAKGIAPPDQADSLVKGISMLTNETFDLERRLISELDGLTPASIKKVIPLDTYIDIKSTKGLLPTASSNAIGGFTNPASNYNDMIPPEKNMKGLELRQVKHQYTLDNIEIKAYTGAGWVDYEPFRAMDPNNPHLNNTPLKVGQWQKKDNQYNAIRLLGTTPFSYTEQGNPGWFTPEQYGILPSTLFCEGQHIEHSISDFLDKPLNTQYYASSSNFFQSKGASYQISGDNLYTVNPDGSIAMNGDFAKVSDEVNVHNFMKSLEFPNRTPLTIMLPASAVDIELLLSTYSTGLNIKFYAPIIDDHQSLVQYRIVDDRNVSRDELTEPVKFNVDALDAASKIVITPEITDMVQINLILEQMAALMNEGYQIALQQGGFISGVVQPSDPALYDQLQNKLEKLQSRGCEGFSQQKFEEACVLYPALVGIYNNNFIMTDDFNLHSDEELLALYANFIRENLQAGVYDEVLNKINYFNIPLDLLKANAQKYEDLLKDLHDHLGWGTDEEMISRFELLKAKMKQILSFLETINLCKDASVCNLSAALAYQPHFDLNNNFSPFMETFEQFIQDNPWKASLKETLNRQLATLQQIIDFGYVGYEAMFAQYCQELISLLKGLGNCNDHKKCLTLFHEVKWMSVENYQYNVHIPGQPAIAEDTGAVVNAITNFIQPIWRPDTAYYVKFQLKDTVDNGFKIEPYEYAYTFKTAGPLGFFHLDKDATYGEIPIKDSPNVIEDTIGVIRDPNGNVIDSKLTPHPDLYPHTSLRAYIDYQRSYPNADGNIVNAKPLFYDDKTTQIFLYFTSRYAAKLLSGWDSYNGMSRLGGTMKILIKDPVEGVEVINPPHLDATEQTIEGTFVEIPQTIEAWAQESNPAIPTALNQYIQMLNNGDHCTGNVTLTTPKSLYRLVTPKKLKPQKLYTAQVMNFYWGKDEVSLSNITEEIKQKYGKEVHKFVFQTSRYKDFREQVRSYLKEYKDENNSLQFKPAVYTIKKAIDADKIAAAYNVIQNLSTPLGDAIANQYQHPFDRVFQGLFNISPLEDATTTEFNKIIDTNTGKVIAILIRNPEPFNHPKIPLEKLTRTKESGMIEVIANPFGGIKDEISSNINTKFTFLYSKDYSQAILMKGTQGIREITLDFQFIYKIWDDSVSDYVISTVATANEIQIN</sequence>
<evidence type="ECO:0000313" key="1">
    <source>
        <dbReference type="EMBL" id="MFC3754814.1"/>
    </source>
</evidence>
<accession>A0ABV7XRM6</accession>